<evidence type="ECO:0000256" key="1">
    <source>
        <dbReference type="SAM" id="MobiDB-lite"/>
    </source>
</evidence>
<name>A0ABR3VN20_HUMIN</name>
<feature type="region of interest" description="Disordered" evidence="1">
    <location>
        <begin position="55"/>
        <end position="152"/>
    </location>
</feature>
<evidence type="ECO:0000313" key="3">
    <source>
        <dbReference type="EMBL" id="KAL1843294.1"/>
    </source>
</evidence>
<feature type="compositionally biased region" description="Basic and acidic residues" evidence="1">
    <location>
        <begin position="125"/>
        <end position="139"/>
    </location>
</feature>
<proteinExistence type="predicted"/>
<dbReference type="Proteomes" id="UP001583172">
    <property type="component" value="Unassembled WGS sequence"/>
</dbReference>
<gene>
    <name evidence="3" type="ORF">VTJ49DRAFT_2403</name>
</gene>
<evidence type="ECO:0000259" key="2">
    <source>
        <dbReference type="Pfam" id="PF26118"/>
    </source>
</evidence>
<feature type="compositionally biased region" description="Basic residues" evidence="1">
    <location>
        <begin position="108"/>
        <end position="119"/>
    </location>
</feature>
<dbReference type="EMBL" id="JAZGSY010000020">
    <property type="protein sequence ID" value="KAL1843294.1"/>
    <property type="molecule type" value="Genomic_DNA"/>
</dbReference>
<feature type="domain" description="DUF8035" evidence="2">
    <location>
        <begin position="389"/>
        <end position="441"/>
    </location>
</feature>
<dbReference type="Pfam" id="PF26118">
    <property type="entry name" value="DUF8035"/>
    <property type="match status" value="1"/>
</dbReference>
<feature type="compositionally biased region" description="Basic and acidic residues" evidence="1">
    <location>
        <begin position="72"/>
        <end position="83"/>
    </location>
</feature>
<organism evidence="3 4">
    <name type="scientific">Humicola insolens</name>
    <name type="common">Soft-rot fungus</name>
    <dbReference type="NCBI Taxonomy" id="85995"/>
    <lineage>
        <taxon>Eukaryota</taxon>
        <taxon>Fungi</taxon>
        <taxon>Dikarya</taxon>
        <taxon>Ascomycota</taxon>
        <taxon>Pezizomycotina</taxon>
        <taxon>Sordariomycetes</taxon>
        <taxon>Sordariomycetidae</taxon>
        <taxon>Sordariales</taxon>
        <taxon>Chaetomiaceae</taxon>
        <taxon>Mycothermus</taxon>
    </lineage>
</organism>
<dbReference type="InterPro" id="IPR058348">
    <property type="entry name" value="DUF8035"/>
</dbReference>
<reference evidence="3 4" key="1">
    <citation type="journal article" date="2024" name="Commun. Biol.">
        <title>Comparative genomic analysis of thermophilic fungi reveals convergent evolutionary adaptations and gene losses.</title>
        <authorList>
            <person name="Steindorff A.S."/>
            <person name="Aguilar-Pontes M.V."/>
            <person name="Robinson A.J."/>
            <person name="Andreopoulos B."/>
            <person name="LaButti K."/>
            <person name="Kuo A."/>
            <person name="Mondo S."/>
            <person name="Riley R."/>
            <person name="Otillar R."/>
            <person name="Haridas S."/>
            <person name="Lipzen A."/>
            <person name="Grimwood J."/>
            <person name="Schmutz J."/>
            <person name="Clum A."/>
            <person name="Reid I.D."/>
            <person name="Moisan M.C."/>
            <person name="Butler G."/>
            <person name="Nguyen T.T.M."/>
            <person name="Dewar K."/>
            <person name="Conant G."/>
            <person name="Drula E."/>
            <person name="Henrissat B."/>
            <person name="Hansel C."/>
            <person name="Singer S."/>
            <person name="Hutchinson M.I."/>
            <person name="de Vries R.P."/>
            <person name="Natvig D.O."/>
            <person name="Powell A.J."/>
            <person name="Tsang A."/>
            <person name="Grigoriev I.V."/>
        </authorList>
    </citation>
    <scope>NUCLEOTIDE SEQUENCE [LARGE SCALE GENOMIC DNA]</scope>
    <source>
        <strain evidence="3 4">CBS 620.91</strain>
    </source>
</reference>
<feature type="compositionally biased region" description="Low complexity" evidence="1">
    <location>
        <begin position="84"/>
        <end position="99"/>
    </location>
</feature>
<protein>
    <recommendedName>
        <fullName evidence="2">DUF8035 domain-containing protein</fullName>
    </recommendedName>
</protein>
<accession>A0ABR3VN20</accession>
<evidence type="ECO:0000313" key="4">
    <source>
        <dbReference type="Proteomes" id="UP001583172"/>
    </source>
</evidence>
<sequence>MARRFEYDDRRGREYGDVDVRLRERSRERVNVPAWMRPDDRRVDEGRELVLRAREVETLERAPPPRSPSQVRIERIVREERTRSPSPTRRVVVRQSSRPPAERVRIVAPRHRSRSRSRSRSSSPDIDRIRIVQRKEERLPSPAPRPPTPKIIKGPTIEREVITHYRDIDHGMVPARPPSPPPVRQRDTEIDIYSSRGRTEVDVRRERVRSVSRERPVRRPVYSYDDDVVVQSERKHLQVDISSGRRRSISQVGRRAHSAAPPAIDYDSEAEMITKTIDARGRMGEARNGATRDWTIVDVPPGTERVRMDGAGGASAEVTWQKYSGVRRTKFIPDRDRDDRASTVTTTTATTSLTDLRPPVERERRLSVHVVKEERGRSRDRSPPRRTAETWTEITKDLVCREAIEECGYQYEETEWFYYIVEYLSHEDVVRLVNLSDRIRASRAARAQRARELAWEREWRDYHDHHHRHRSRSRHRLEVDYTDDNRVVEHEVTWEKRHHHDHRY</sequence>
<keyword evidence="4" id="KW-1185">Reference proteome</keyword>
<comment type="caution">
    <text evidence="3">The sequence shown here is derived from an EMBL/GenBank/DDBJ whole genome shotgun (WGS) entry which is preliminary data.</text>
</comment>